<dbReference type="Proteomes" id="UP000001916">
    <property type="component" value="Chromosome"/>
</dbReference>
<evidence type="ECO:0000313" key="5">
    <source>
        <dbReference type="Proteomes" id="UP000001916"/>
    </source>
</evidence>
<dbReference type="Gene3D" id="3.40.605.10">
    <property type="entry name" value="Aldehyde Dehydrogenase, Chain A, domain 1"/>
    <property type="match status" value="1"/>
</dbReference>
<protein>
    <submittedName>
        <fullName evidence="4">Phenylacetic acid degradation protein paaN</fullName>
    </submittedName>
</protein>
<keyword evidence="5" id="KW-1185">Reference proteome</keyword>
<dbReference type="CDD" id="cd03452">
    <property type="entry name" value="MaoC_C"/>
    <property type="match status" value="1"/>
</dbReference>
<evidence type="ECO:0000256" key="1">
    <source>
        <dbReference type="ARBA" id="ARBA00023002"/>
    </source>
</evidence>
<dbReference type="SUPFAM" id="SSF54637">
    <property type="entry name" value="Thioesterase/thiol ester dehydrase-isomerase"/>
    <property type="match status" value="1"/>
</dbReference>
<dbReference type="InterPro" id="IPR016162">
    <property type="entry name" value="Ald_DH_N"/>
</dbReference>
<dbReference type="RefSeq" id="WP_013158284.1">
    <property type="nucleotide sequence ID" value="NC_014212.1"/>
</dbReference>
<feature type="domain" description="MaoC-like" evidence="3">
    <location>
        <begin position="539"/>
        <end position="644"/>
    </location>
</feature>
<evidence type="ECO:0000259" key="2">
    <source>
        <dbReference type="Pfam" id="PF00171"/>
    </source>
</evidence>
<feature type="domain" description="Aldehyde dehydrogenase" evidence="2">
    <location>
        <begin position="11"/>
        <end position="501"/>
    </location>
</feature>
<dbReference type="KEGG" id="msv:Mesil_1850"/>
<dbReference type="SUPFAM" id="SSF53720">
    <property type="entry name" value="ALDH-like"/>
    <property type="match status" value="1"/>
</dbReference>
<accession>D7BG24</accession>
<dbReference type="CDD" id="cd07128">
    <property type="entry name" value="ALDH_MaoC-N"/>
    <property type="match status" value="1"/>
</dbReference>
<gene>
    <name evidence="4" type="ordered locus">Mesil_1850</name>
</gene>
<dbReference type="AlphaFoldDB" id="D7BG24"/>
<proteinExistence type="predicted"/>
<dbReference type="InterPro" id="IPR011966">
    <property type="entry name" value="PaaN-DH"/>
</dbReference>
<dbReference type="GO" id="GO:0016620">
    <property type="term" value="F:oxidoreductase activity, acting on the aldehyde or oxo group of donors, NAD or NADP as acceptor"/>
    <property type="evidence" value="ECO:0007669"/>
    <property type="project" value="InterPro"/>
</dbReference>
<dbReference type="PANTHER" id="PTHR43111">
    <property type="entry name" value="ALDEHYDE DEHYDROGENASE B-RELATED"/>
    <property type="match status" value="1"/>
</dbReference>
<dbReference type="InterPro" id="IPR015590">
    <property type="entry name" value="Aldehyde_DH_dom"/>
</dbReference>
<organism evidence="4 5">
    <name type="scientific">Allomeiothermus silvanus (strain ATCC 700542 / DSM 9946 / NBRC 106475 / NCIMB 13440 / VI-R2)</name>
    <name type="common">Thermus silvanus</name>
    <dbReference type="NCBI Taxonomy" id="526227"/>
    <lineage>
        <taxon>Bacteria</taxon>
        <taxon>Thermotogati</taxon>
        <taxon>Deinococcota</taxon>
        <taxon>Deinococci</taxon>
        <taxon>Thermales</taxon>
        <taxon>Thermaceae</taxon>
        <taxon>Allomeiothermus</taxon>
    </lineage>
</organism>
<dbReference type="Pfam" id="PF00171">
    <property type="entry name" value="Aldedh"/>
    <property type="match status" value="1"/>
</dbReference>
<dbReference type="eggNOG" id="COG2030">
    <property type="taxonomic scope" value="Bacteria"/>
</dbReference>
<dbReference type="InterPro" id="IPR016161">
    <property type="entry name" value="Ald_DH/histidinol_DH"/>
</dbReference>
<dbReference type="STRING" id="526227.Mesil_1850"/>
<dbReference type="Pfam" id="PF01575">
    <property type="entry name" value="MaoC_dehydratas"/>
    <property type="match status" value="1"/>
</dbReference>
<sequence length="679" mass="74022">MKLASYAYGQWITGSDSGTEVRDAVYGQPVAYVSSAGLDFGAMVRYAREVGGPNLRRYTFHERAAMLRALALYLTERKEGFYQLSYKTGATRRDSFIDIDGGFGTFFSYSSLARRELPNEKFLVEDDVQMLSKAGSFLGRHILVPKEGVAVHINAFNFPVWGMLEKLAPNLIAGVPAIVKPATQTAYLTEAVFRAMLEAGILPEGAIQLICGSTGDLLDHLAEQDVVTFTGSASTGRKLKTHPNLVARNVPFNMEADSLNCAILGQSVEPSDPEFELFVQEVTNEMTAKAGQKCTAIRRVIVPQEKVEAVLEALKARLSQVTLGDPRREDVQMGPLVGASQRAEVKAVVEQLRQGCEVALNGENAELLGGDWERGGFMAPTLLYCDRPWQVEGPHDLEPFGPVATVMPYTDLDEAIALAKRGRGSLAGSIVTYDRAEARTLFFGLAAHHGRVLILNREDAKESTGHGSPLPQLIHGGPGRAGAGEEMGGVRGIKHYMQRSAVQADPTTLMWLSGEYVRGAQVSEDNVHPFRKYFEDLQIGESFLTHRRTVTEADIVNFAGISGDYFYAHMDAIGAKDSVFGRRVAHGYFLISAAAGLFVDPAPGPVLANYGLESLRFIEPVGIGDTIQARLTVKRKNAKDNKPGERPTGVVAWDVEITNQEGKTVALYTILTLVARRPN</sequence>
<dbReference type="EMBL" id="CP002042">
    <property type="protein sequence ID" value="ADH63727.1"/>
    <property type="molecule type" value="Genomic_DNA"/>
</dbReference>
<name>D7BG24_ALLS1</name>
<dbReference type="Gene3D" id="3.40.309.10">
    <property type="entry name" value="Aldehyde Dehydrogenase, Chain A, domain 2"/>
    <property type="match status" value="1"/>
</dbReference>
<dbReference type="InterPro" id="IPR016163">
    <property type="entry name" value="Ald_DH_C"/>
</dbReference>
<dbReference type="HOGENOM" id="CLU_025047_0_0_0"/>
<dbReference type="NCBIfam" id="TIGR02278">
    <property type="entry name" value="PaaN-DH"/>
    <property type="match status" value="1"/>
</dbReference>
<dbReference type="InterPro" id="IPR029069">
    <property type="entry name" value="HotDog_dom_sf"/>
</dbReference>
<dbReference type="Gene3D" id="3.10.129.10">
    <property type="entry name" value="Hotdog Thioesterase"/>
    <property type="match status" value="1"/>
</dbReference>
<dbReference type="InterPro" id="IPR002539">
    <property type="entry name" value="MaoC-like_dom"/>
</dbReference>
<dbReference type="NCBIfam" id="NF008868">
    <property type="entry name" value="PRK11903.1"/>
    <property type="match status" value="1"/>
</dbReference>
<dbReference type="OrthoDB" id="9801625at2"/>
<dbReference type="eggNOG" id="COG1012">
    <property type="taxonomic scope" value="Bacteria"/>
</dbReference>
<evidence type="ECO:0000259" key="3">
    <source>
        <dbReference type="Pfam" id="PF01575"/>
    </source>
</evidence>
<evidence type="ECO:0000313" key="4">
    <source>
        <dbReference type="EMBL" id="ADH63727.1"/>
    </source>
</evidence>
<dbReference type="PANTHER" id="PTHR43111:SF1">
    <property type="entry name" value="ALDEHYDE DEHYDROGENASE B-RELATED"/>
    <property type="match status" value="1"/>
</dbReference>
<reference evidence="4 5" key="1">
    <citation type="journal article" date="2010" name="Stand. Genomic Sci.">
        <title>Complete genome sequence of Meiothermus silvanus type strain (VI-R2).</title>
        <authorList>
            <person name="Sikorski J."/>
            <person name="Tindall B.J."/>
            <person name="Lowry S."/>
            <person name="Lucas S."/>
            <person name="Nolan M."/>
            <person name="Copeland A."/>
            <person name="Glavina Del Rio T."/>
            <person name="Tice H."/>
            <person name="Cheng J.F."/>
            <person name="Han C."/>
            <person name="Pitluck S."/>
            <person name="Liolios K."/>
            <person name="Ivanova N."/>
            <person name="Mavromatis K."/>
            <person name="Mikhailova N."/>
            <person name="Pati A."/>
            <person name="Goodwin L."/>
            <person name="Chen A."/>
            <person name="Palaniappan K."/>
            <person name="Land M."/>
            <person name="Hauser L."/>
            <person name="Chang Y.J."/>
            <person name="Jeffries C.D."/>
            <person name="Rohde M."/>
            <person name="Goker M."/>
            <person name="Woyke T."/>
            <person name="Bristow J."/>
            <person name="Eisen J.A."/>
            <person name="Markowitz V."/>
            <person name="Hugenholtz P."/>
            <person name="Kyrpides N.C."/>
            <person name="Klenk H.P."/>
            <person name="Lapidus A."/>
        </authorList>
    </citation>
    <scope>NUCLEOTIDE SEQUENCE [LARGE SCALE GENOMIC DNA]</scope>
    <source>
        <strain evidence="5">ATCC 700542 / DSM 9946 / VI-R2</strain>
    </source>
</reference>
<keyword evidence="1" id="KW-0560">Oxidoreductase</keyword>